<dbReference type="KEGG" id="egn:BMF35_a1922"/>
<keyword evidence="2" id="KW-1185">Reference proteome</keyword>
<evidence type="ECO:0000313" key="1">
    <source>
        <dbReference type="EMBL" id="KLE32906.1"/>
    </source>
</evidence>
<protein>
    <submittedName>
        <fullName evidence="1">Uncharacterized protein</fullName>
    </submittedName>
</protein>
<dbReference type="Gene3D" id="2.60.120.380">
    <property type="match status" value="1"/>
</dbReference>
<proteinExistence type="predicted"/>
<organism evidence="1 2">
    <name type="scientific">Aurantiacibacter gangjinensis</name>
    <dbReference type="NCBI Taxonomy" id="502682"/>
    <lineage>
        <taxon>Bacteria</taxon>
        <taxon>Pseudomonadati</taxon>
        <taxon>Pseudomonadota</taxon>
        <taxon>Alphaproteobacteria</taxon>
        <taxon>Sphingomonadales</taxon>
        <taxon>Erythrobacteraceae</taxon>
        <taxon>Aurantiacibacter</taxon>
    </lineage>
</organism>
<dbReference type="PATRIC" id="fig|502682.8.peg.511"/>
<dbReference type="STRING" id="502682.BMF35_a1922"/>
<reference evidence="1 2" key="1">
    <citation type="submission" date="2015-04" db="EMBL/GenBank/DDBJ databases">
        <title>The draft genome sequence of Erythrobacr gangjinensis K7-2.</title>
        <authorList>
            <person name="Zhuang L."/>
            <person name="Liu Y."/>
            <person name="Shao Z."/>
        </authorList>
    </citation>
    <scope>NUCLEOTIDE SEQUENCE [LARGE SCALE GENOMIC DNA]</scope>
    <source>
        <strain evidence="1 2">K7-2</strain>
    </source>
</reference>
<dbReference type="EMBL" id="LBHC01000001">
    <property type="protein sequence ID" value="KLE32906.1"/>
    <property type="molecule type" value="Genomic_DNA"/>
</dbReference>
<dbReference type="RefSeq" id="WP_047005756.1">
    <property type="nucleotide sequence ID" value="NZ_CP018097.1"/>
</dbReference>
<gene>
    <name evidence="1" type="ORF">AAW01_02505</name>
</gene>
<dbReference type="Proteomes" id="UP000053070">
    <property type="component" value="Unassembled WGS sequence"/>
</dbReference>
<accession>A0A0G9MQ95</accession>
<name>A0A0G9MQ95_9SPHN</name>
<dbReference type="AlphaFoldDB" id="A0A0G9MQ95"/>
<comment type="caution">
    <text evidence="1">The sequence shown here is derived from an EMBL/GenBank/DDBJ whole genome shotgun (WGS) entry which is preliminary data.</text>
</comment>
<sequence>MKNYPILLAAGALALSAPAYAQDVSASPTYGETTLASGFTPDPFRQAIQSGGPIDASGISAACAGFIASAPDYSINYTAGSLPLYLSATADNDITLVVNGPDGSWYCDDDSGGNLNPLITFQVPQSGRYDIWVGTYGGATNYPATVNVSELYGPAENLNASRVSRTVTSAPPPTTRSRGPNFALSPTYETLNLRAGFTGDPRTVSLLSGGSNDASSVDGACRGYVADAPDVRVNYEAGGTFPLILSVESSADTTLVVNGPDGRWYCDDDGGNGFNPSLRWDSPMSGQYDVWVGTYGSATTESAELYVSELSSR</sequence>
<evidence type="ECO:0000313" key="2">
    <source>
        <dbReference type="Proteomes" id="UP000053070"/>
    </source>
</evidence>